<keyword evidence="2" id="KW-1185">Reference proteome</keyword>
<protein>
    <recommendedName>
        <fullName evidence="3">Rho operon leader peptide</fullName>
    </recommendedName>
</protein>
<dbReference type="GeneID" id="90773408"/>
<gene>
    <name evidence="1" type="ORF">ACIPSN_07405</name>
</gene>
<dbReference type="RefSeq" id="WP_258210277.1">
    <property type="nucleotide sequence ID" value="NZ_CP046377.1"/>
</dbReference>
<evidence type="ECO:0000313" key="2">
    <source>
        <dbReference type="Proteomes" id="UP001617714"/>
    </source>
</evidence>
<evidence type="ECO:0000313" key="1">
    <source>
        <dbReference type="EMBL" id="MFJ5321195.1"/>
    </source>
</evidence>
<accession>A0ABW8FWJ6</accession>
<sequence>MSDSLLMVQPACASSLMTSLRVSSSHHCAIYFSPRRLSSFTMR</sequence>
<dbReference type="EMBL" id="JBIXKD010000006">
    <property type="protein sequence ID" value="MFJ5321195.1"/>
    <property type="molecule type" value="Genomic_DNA"/>
</dbReference>
<proteinExistence type="predicted"/>
<dbReference type="Proteomes" id="UP001617714">
    <property type="component" value="Unassembled WGS sequence"/>
</dbReference>
<comment type="caution">
    <text evidence="1">The sequence shown here is derived from an EMBL/GenBank/DDBJ whole genome shotgun (WGS) entry which is preliminary data.</text>
</comment>
<evidence type="ECO:0008006" key="3">
    <source>
        <dbReference type="Google" id="ProtNLM"/>
    </source>
</evidence>
<name>A0ABW8FWJ6_9GAMM</name>
<organism evidence="1 2">
    <name type="scientific">Pectobacterium parvum</name>
    <dbReference type="NCBI Taxonomy" id="2778550"/>
    <lineage>
        <taxon>Bacteria</taxon>
        <taxon>Pseudomonadati</taxon>
        <taxon>Pseudomonadota</taxon>
        <taxon>Gammaproteobacteria</taxon>
        <taxon>Enterobacterales</taxon>
        <taxon>Pectobacteriaceae</taxon>
        <taxon>Pectobacterium</taxon>
    </lineage>
</organism>
<reference evidence="1 2" key="1">
    <citation type="submission" date="2024-10" db="EMBL/GenBank/DDBJ databases">
        <authorList>
            <person name="Lu C.-H."/>
        </authorList>
    </citation>
    <scope>NUCLEOTIDE SEQUENCE [LARGE SCALE GENOMIC DNA]</scope>
    <source>
        <strain evidence="1 2">22QBSP01-2</strain>
    </source>
</reference>